<feature type="compositionally biased region" description="Low complexity" evidence="1">
    <location>
        <begin position="9"/>
        <end position="19"/>
    </location>
</feature>
<name>A0ABR1F627_9ASCO</name>
<dbReference type="GeneID" id="90038285"/>
<gene>
    <name evidence="2" type="ORF">BZA70DRAFT_279413</name>
</gene>
<dbReference type="RefSeq" id="XP_064768280.1">
    <property type="nucleotide sequence ID" value="XM_064912773.1"/>
</dbReference>
<evidence type="ECO:0000313" key="2">
    <source>
        <dbReference type="EMBL" id="KAK7205247.1"/>
    </source>
</evidence>
<dbReference type="EMBL" id="JBBJBU010000006">
    <property type="protein sequence ID" value="KAK7205247.1"/>
    <property type="molecule type" value="Genomic_DNA"/>
</dbReference>
<evidence type="ECO:0000313" key="3">
    <source>
        <dbReference type="Proteomes" id="UP001498771"/>
    </source>
</evidence>
<protein>
    <submittedName>
        <fullName evidence="2">Uncharacterized protein</fullName>
    </submittedName>
</protein>
<organism evidence="2 3">
    <name type="scientific">Myxozyma melibiosi</name>
    <dbReference type="NCBI Taxonomy" id="54550"/>
    <lineage>
        <taxon>Eukaryota</taxon>
        <taxon>Fungi</taxon>
        <taxon>Dikarya</taxon>
        <taxon>Ascomycota</taxon>
        <taxon>Saccharomycotina</taxon>
        <taxon>Lipomycetes</taxon>
        <taxon>Lipomycetales</taxon>
        <taxon>Lipomycetaceae</taxon>
        <taxon>Myxozyma</taxon>
    </lineage>
</organism>
<reference evidence="2 3" key="1">
    <citation type="submission" date="2024-03" db="EMBL/GenBank/DDBJ databases">
        <title>Genome-scale model development and genomic sequencing of the oleaginous clade Lipomyces.</title>
        <authorList>
            <consortium name="Lawrence Berkeley National Laboratory"/>
            <person name="Czajka J.J."/>
            <person name="Han Y."/>
            <person name="Kim J."/>
            <person name="Mondo S.J."/>
            <person name="Hofstad B.A."/>
            <person name="Robles A."/>
            <person name="Haridas S."/>
            <person name="Riley R."/>
            <person name="LaButti K."/>
            <person name="Pangilinan J."/>
            <person name="Andreopoulos W."/>
            <person name="Lipzen A."/>
            <person name="Yan J."/>
            <person name="Wang M."/>
            <person name="Ng V."/>
            <person name="Grigoriev I.V."/>
            <person name="Spatafora J.W."/>
            <person name="Magnuson J.K."/>
            <person name="Baker S.E."/>
            <person name="Pomraning K.R."/>
        </authorList>
    </citation>
    <scope>NUCLEOTIDE SEQUENCE [LARGE SCALE GENOMIC DNA]</scope>
    <source>
        <strain evidence="2 3">Phaff 52-87</strain>
    </source>
</reference>
<accession>A0ABR1F627</accession>
<feature type="region of interest" description="Disordered" evidence="1">
    <location>
        <begin position="1"/>
        <end position="35"/>
    </location>
</feature>
<evidence type="ECO:0000256" key="1">
    <source>
        <dbReference type="SAM" id="MobiDB-lite"/>
    </source>
</evidence>
<dbReference type="Proteomes" id="UP001498771">
    <property type="component" value="Unassembled WGS sequence"/>
</dbReference>
<comment type="caution">
    <text evidence="2">The sequence shown here is derived from an EMBL/GenBank/DDBJ whole genome shotgun (WGS) entry which is preliminary data.</text>
</comment>
<proteinExistence type="predicted"/>
<sequence>MATIDSYALPTPSASSPASPSTPSPPISPSLIVSSPHRRHSSQIPIQQLPPQILLPLVDRPAELSSLIDHNQPFFSLLERTLGTAFYRTQLLPLLKSPRETVDDLSFLTAVRKMLCKGDECSNRIWTEFCCVIGFDPSSTVFPDFSRSSSRVSLSDQTSYSFSSFYDPSKSPRSVSLNSACIIEDDEN</sequence>
<keyword evidence="3" id="KW-1185">Reference proteome</keyword>